<sequence length="69" mass="7492">MPRYRSQALTAQVASSVADRPERGERGGHRQHDGCRGNLDKVTGAQDRYSPSVIRKTPPRLITGSTSAS</sequence>
<feature type="compositionally biased region" description="Basic and acidic residues" evidence="1">
    <location>
        <begin position="19"/>
        <end position="39"/>
    </location>
</feature>
<evidence type="ECO:0000313" key="2">
    <source>
        <dbReference type="EMBL" id="NJP35504.1"/>
    </source>
</evidence>
<accession>A0ABX0ZEV1</accession>
<feature type="region of interest" description="Disordered" evidence="1">
    <location>
        <begin position="1"/>
        <end position="69"/>
    </location>
</feature>
<organism evidence="2 3">
    <name type="scientific">Micromonospora thermarum</name>
    <dbReference type="NCBI Taxonomy" id="2720024"/>
    <lineage>
        <taxon>Bacteria</taxon>
        <taxon>Bacillati</taxon>
        <taxon>Actinomycetota</taxon>
        <taxon>Actinomycetes</taxon>
        <taxon>Micromonosporales</taxon>
        <taxon>Micromonosporaceae</taxon>
        <taxon>Micromonospora</taxon>
    </lineage>
</organism>
<evidence type="ECO:0000256" key="1">
    <source>
        <dbReference type="SAM" id="MobiDB-lite"/>
    </source>
</evidence>
<dbReference type="Proteomes" id="UP000783871">
    <property type="component" value="Unassembled WGS sequence"/>
</dbReference>
<keyword evidence="3" id="KW-1185">Reference proteome</keyword>
<protein>
    <submittedName>
        <fullName evidence="2">Uncharacterized protein</fullName>
    </submittedName>
</protein>
<comment type="caution">
    <text evidence="2">The sequence shown here is derived from an EMBL/GenBank/DDBJ whole genome shotgun (WGS) entry which is preliminary data.</text>
</comment>
<proteinExistence type="predicted"/>
<reference evidence="2 3" key="1">
    <citation type="submission" date="2020-03" db="EMBL/GenBank/DDBJ databases">
        <title>WGS of actinomycetes isolated from Thailand.</title>
        <authorList>
            <person name="Thawai C."/>
        </authorList>
    </citation>
    <scope>NUCLEOTIDE SEQUENCE [LARGE SCALE GENOMIC DNA]</scope>
    <source>
        <strain evidence="2 3">HSS6-12</strain>
    </source>
</reference>
<dbReference type="EMBL" id="JAATEO010000044">
    <property type="protein sequence ID" value="NJP35504.1"/>
    <property type="molecule type" value="Genomic_DNA"/>
</dbReference>
<dbReference type="RefSeq" id="WP_168003823.1">
    <property type="nucleotide sequence ID" value="NZ_JAATEO010000044.1"/>
</dbReference>
<name>A0ABX0ZEV1_9ACTN</name>
<gene>
    <name evidence="2" type="ORF">HCJ94_26935</name>
</gene>
<evidence type="ECO:0000313" key="3">
    <source>
        <dbReference type="Proteomes" id="UP000783871"/>
    </source>
</evidence>